<keyword evidence="2" id="KW-1185">Reference proteome</keyword>
<proteinExistence type="predicted"/>
<accession>A0ABR8AI50</accession>
<dbReference type="Proteomes" id="UP000658514">
    <property type="component" value="Unassembled WGS sequence"/>
</dbReference>
<evidence type="ECO:0000313" key="1">
    <source>
        <dbReference type="EMBL" id="MBD2199429.1"/>
    </source>
</evidence>
<organism evidence="1 2">
    <name type="scientific">Calothrix parietina FACHB-288</name>
    <dbReference type="NCBI Taxonomy" id="2692896"/>
    <lineage>
        <taxon>Bacteria</taxon>
        <taxon>Bacillati</taxon>
        <taxon>Cyanobacteriota</taxon>
        <taxon>Cyanophyceae</taxon>
        <taxon>Nostocales</taxon>
        <taxon>Calotrichaceae</taxon>
        <taxon>Calothrix</taxon>
    </lineage>
</organism>
<dbReference type="EMBL" id="JACJQH010000059">
    <property type="protein sequence ID" value="MBD2199429.1"/>
    <property type="molecule type" value="Genomic_DNA"/>
</dbReference>
<reference evidence="1 2" key="1">
    <citation type="journal article" date="2020" name="ISME J.">
        <title>Comparative genomics reveals insights into cyanobacterial evolution and habitat adaptation.</title>
        <authorList>
            <person name="Chen M.Y."/>
            <person name="Teng W.K."/>
            <person name="Zhao L."/>
            <person name="Hu C.X."/>
            <person name="Zhou Y.K."/>
            <person name="Han B.P."/>
            <person name="Song L.R."/>
            <person name="Shu W.S."/>
        </authorList>
    </citation>
    <scope>NUCLEOTIDE SEQUENCE [LARGE SCALE GENOMIC DNA]</scope>
    <source>
        <strain evidence="1 2">FACHB-288</strain>
    </source>
</reference>
<protein>
    <recommendedName>
        <fullName evidence="3">Ppx/GppA phosphatase domain-containing protein</fullName>
    </recommendedName>
</protein>
<name>A0ABR8AI50_9CYAN</name>
<sequence>MPLKVRLENLNSENKKRFTFLLPRLKPDADLRAIAQAGKWQPYQSRAFKDVAFSLEYKAPREVKNAHLLPTMWARPLLVEMALHSNDYPIHNQIVEQWQGMLAALALAEVRGFPLTAQLLELRNFRHEEFARSLWELLPSDSNSLYTLENKHPWEDIYIFLWNGQAVGMSSPSTLLCPSQDGKWVGLPWWQNSRLHSPIRHLNNFEKSLLWRWLGNLRKELMNHNGKKPAINAIGGLIDQFRSDLNADTQPALKLTEDPQFFGVNLNRGVLVAFNKPVKSLERPSNVRLIPSPEKGKVLDLLIIDLDIAKAWNEAPQHIWVHDGKTLASLKIEDLRNKNLIWRNVKWIESKDLFLPEFSFIDVEDAFSGAFLPKETVPLTFEGERITPLIPLNSILLDYLTPEDIIRRLQLQPLNSAGTPQVRVILDLPLAGGNYRIFKDYLLKKDNALADVPVLEIWPNFRAEGWKSYYVFYYDGKNENDTFQVHIPEAKLTHIFQDGRGSYQMDYLEQFPSFINYQTKARKLLGLILLHAPDEIISRGAWTIGVDFGTSFTNIYVNKKNVVEPLKLENLLVQVTEYNPETRLPVLFEYFIPENFTPREKPLPLRSILTIRGHSAFSQEKWQPIFDGRIYCPNFSKFQPQEDWLKTNLKWEKSQNITYNRLFIEHLALHISAIAAKNHVKEIQWSLSFPSAFSRGDKNRYAKRWQNVTKELQAKTGIIHNSPQIDNLEYFRSESLAVAQYFADWEGHDLVNTTCIDVGGTTSDISIWEKENLVHQCSVILAGQDLFSQFLELNPKFIESRFEIATANLKGLKGTEFNYRLDNWLRLEGDNWLNNKREVISEQPDFQGLIQLTAIGTAGLYYYVGILLKVLHAEGKYSRDEITPVYIGGNGGRFLHWLAEGGRFDRNSEINELLSRILSKASGFEDTEVSTQLSQNLKDEVACGLVLNQTKLQGLKKKVKDPLIAGEYSEINGRQMNWNQRLELLDEEDGIEQFKIPTLEILPKFLYDFHMTLKELEIEGIKPLEGYKRSPDPQSNDKLWRETNRELTNILLNIKGQSDEIRLEPPYILGLKALLKVLGKQWADKWSK</sequence>
<evidence type="ECO:0000313" key="2">
    <source>
        <dbReference type="Proteomes" id="UP000658514"/>
    </source>
</evidence>
<comment type="caution">
    <text evidence="1">The sequence shown here is derived from an EMBL/GenBank/DDBJ whole genome shotgun (WGS) entry which is preliminary data.</text>
</comment>
<gene>
    <name evidence="1" type="ORF">H6G24_28775</name>
</gene>
<evidence type="ECO:0008006" key="3">
    <source>
        <dbReference type="Google" id="ProtNLM"/>
    </source>
</evidence>